<dbReference type="RefSeq" id="WP_182845869.1">
    <property type="nucleotide sequence ID" value="NZ_BAAALP010000056.1"/>
</dbReference>
<reference evidence="1 2" key="1">
    <citation type="submission" date="2020-08" db="EMBL/GenBank/DDBJ databases">
        <title>Genomic Encyclopedia of Type Strains, Phase IV (KMG-IV): sequencing the most valuable type-strain genomes for metagenomic binning, comparative biology and taxonomic classification.</title>
        <authorList>
            <person name="Goeker M."/>
        </authorList>
    </citation>
    <scope>NUCLEOTIDE SEQUENCE [LARGE SCALE GENOMIC DNA]</scope>
    <source>
        <strain evidence="1 2">DSM 44197</strain>
    </source>
</reference>
<keyword evidence="2" id="KW-1185">Reference proteome</keyword>
<comment type="caution">
    <text evidence="1">The sequence shown here is derived from an EMBL/GenBank/DDBJ whole genome shotgun (WGS) entry which is preliminary data.</text>
</comment>
<sequence length="68" mass="7214">MAPRDVLLVILRDLFPAWDIWTCDRGVWRAAGSMLVSASTAEALMEHLAGAGPDAFQAAARAFAGRAA</sequence>
<name>A0A7W3LSV9_ACTNM</name>
<dbReference type="Proteomes" id="UP000572680">
    <property type="component" value="Unassembled WGS sequence"/>
</dbReference>
<evidence type="ECO:0000313" key="1">
    <source>
        <dbReference type="EMBL" id="MBA8953706.1"/>
    </source>
</evidence>
<accession>A0A7W3LSV9</accession>
<evidence type="ECO:0000313" key="2">
    <source>
        <dbReference type="Proteomes" id="UP000572680"/>
    </source>
</evidence>
<gene>
    <name evidence="1" type="ORF">HNR61_005359</name>
</gene>
<organism evidence="1 2">
    <name type="scientific">Actinomadura namibiensis</name>
    <dbReference type="NCBI Taxonomy" id="182080"/>
    <lineage>
        <taxon>Bacteria</taxon>
        <taxon>Bacillati</taxon>
        <taxon>Actinomycetota</taxon>
        <taxon>Actinomycetes</taxon>
        <taxon>Streptosporangiales</taxon>
        <taxon>Thermomonosporaceae</taxon>
        <taxon>Actinomadura</taxon>
    </lineage>
</organism>
<protein>
    <submittedName>
        <fullName evidence="1">Uncharacterized protein</fullName>
    </submittedName>
</protein>
<proteinExistence type="predicted"/>
<dbReference type="AlphaFoldDB" id="A0A7W3LSV9"/>
<dbReference type="EMBL" id="JACJIA010000007">
    <property type="protein sequence ID" value="MBA8953706.1"/>
    <property type="molecule type" value="Genomic_DNA"/>
</dbReference>